<name>A0A815KUX9_9BILA</name>
<sequence length="260" mass="30206">MNKHTYCLVNRQLQFAMTNIHLLSITSCFNCLPNELILIIWTYLGHVEAIKIFGSMKCQRYTHLLEEYCYKSINFRETSLSTFQLYCSYLFNKIRLNVQTLKLGHRTSYSQLRLLTQIRPASLSLSNMFPKLQTLVLYNVPEMSYDDLEPYLAIIPFIQHLKLKRCPLKEASSLICSNLLDHNTTSQLQSCILNGNDRKKGVILHEPIPSSYQVQQSLIDLRINIEDFISLRNLLQFLPKLLKLVIPNTVLALYANRMSL</sequence>
<evidence type="ECO:0008006" key="3">
    <source>
        <dbReference type="Google" id="ProtNLM"/>
    </source>
</evidence>
<dbReference type="PROSITE" id="PS51257">
    <property type="entry name" value="PROKAR_LIPOPROTEIN"/>
    <property type="match status" value="1"/>
</dbReference>
<dbReference type="EMBL" id="CAJNOO010004921">
    <property type="protein sequence ID" value="CAF1398080.1"/>
    <property type="molecule type" value="Genomic_DNA"/>
</dbReference>
<dbReference type="OrthoDB" id="10052343at2759"/>
<proteinExistence type="predicted"/>
<evidence type="ECO:0000313" key="2">
    <source>
        <dbReference type="Proteomes" id="UP000663882"/>
    </source>
</evidence>
<gene>
    <name evidence="1" type="ORF">RFH988_LOCUS34695</name>
</gene>
<comment type="caution">
    <text evidence="1">The sequence shown here is derived from an EMBL/GenBank/DDBJ whole genome shotgun (WGS) entry which is preliminary data.</text>
</comment>
<dbReference type="Proteomes" id="UP000663882">
    <property type="component" value="Unassembled WGS sequence"/>
</dbReference>
<organism evidence="1 2">
    <name type="scientific">Rotaria sordida</name>
    <dbReference type="NCBI Taxonomy" id="392033"/>
    <lineage>
        <taxon>Eukaryota</taxon>
        <taxon>Metazoa</taxon>
        <taxon>Spiralia</taxon>
        <taxon>Gnathifera</taxon>
        <taxon>Rotifera</taxon>
        <taxon>Eurotatoria</taxon>
        <taxon>Bdelloidea</taxon>
        <taxon>Philodinida</taxon>
        <taxon>Philodinidae</taxon>
        <taxon>Rotaria</taxon>
    </lineage>
</organism>
<reference evidence="1" key="1">
    <citation type="submission" date="2021-02" db="EMBL/GenBank/DDBJ databases">
        <authorList>
            <person name="Nowell W R."/>
        </authorList>
    </citation>
    <scope>NUCLEOTIDE SEQUENCE</scope>
</reference>
<accession>A0A815KUX9</accession>
<evidence type="ECO:0000313" key="1">
    <source>
        <dbReference type="EMBL" id="CAF1398080.1"/>
    </source>
</evidence>
<protein>
    <recommendedName>
        <fullName evidence="3">F-box domain-containing protein</fullName>
    </recommendedName>
</protein>
<dbReference type="AlphaFoldDB" id="A0A815KUX9"/>